<protein>
    <submittedName>
        <fullName evidence="2">Allantoinase PuuE</fullName>
    </submittedName>
</protein>
<dbReference type="CDD" id="cd10977">
    <property type="entry name" value="CE4_PuuE_SpCDA1"/>
    <property type="match status" value="1"/>
</dbReference>
<dbReference type="Pfam" id="PF01522">
    <property type="entry name" value="Polysacc_deac_1"/>
    <property type="match status" value="1"/>
</dbReference>
<dbReference type="SUPFAM" id="SSF88713">
    <property type="entry name" value="Glycoside hydrolase/deacetylase"/>
    <property type="match status" value="1"/>
</dbReference>
<name>A0ABW9ABY2_9BURK</name>
<dbReference type="Proteomes" id="UP001629246">
    <property type="component" value="Unassembled WGS sequence"/>
</dbReference>
<dbReference type="EMBL" id="JAQQFM010000006">
    <property type="protein sequence ID" value="MFL9925729.1"/>
    <property type="molecule type" value="Genomic_DNA"/>
</dbReference>
<gene>
    <name evidence="2" type="primary">puuE</name>
    <name evidence="2" type="ORF">PQR62_15720</name>
</gene>
<keyword evidence="3" id="KW-1185">Reference proteome</keyword>
<accession>A0ABW9ABY2</accession>
<feature type="domain" description="NodB homology" evidence="1">
    <location>
        <begin position="69"/>
        <end position="302"/>
    </location>
</feature>
<dbReference type="NCBIfam" id="TIGR03212">
    <property type="entry name" value="uraD_N-term-dom"/>
    <property type="match status" value="1"/>
</dbReference>
<reference evidence="2 3" key="1">
    <citation type="journal article" date="2024" name="Chem. Sci.">
        <title>Discovery of megapolipeptins by genome mining of a Burkholderiales bacteria collection.</title>
        <authorList>
            <person name="Paulo B.S."/>
            <person name="Recchia M.J.J."/>
            <person name="Lee S."/>
            <person name="Fergusson C.H."/>
            <person name="Romanowski S.B."/>
            <person name="Hernandez A."/>
            <person name="Krull N."/>
            <person name="Liu D.Y."/>
            <person name="Cavanagh H."/>
            <person name="Bos A."/>
            <person name="Gray C.A."/>
            <person name="Murphy B.T."/>
            <person name="Linington R.G."/>
            <person name="Eustaquio A.S."/>
        </authorList>
    </citation>
    <scope>NUCLEOTIDE SEQUENCE [LARGE SCALE GENOMIC DNA]</scope>
    <source>
        <strain evidence="2 3">RL21-008-BIB-A</strain>
    </source>
</reference>
<evidence type="ECO:0000313" key="3">
    <source>
        <dbReference type="Proteomes" id="UP001629246"/>
    </source>
</evidence>
<dbReference type="Gene3D" id="3.20.20.370">
    <property type="entry name" value="Glycoside hydrolase/deacetylase"/>
    <property type="match status" value="1"/>
</dbReference>
<dbReference type="PANTHER" id="PTHR43123">
    <property type="entry name" value="POLYSACCHARIDE DEACETYLASE-RELATED"/>
    <property type="match status" value="1"/>
</dbReference>
<dbReference type="PANTHER" id="PTHR43123:SF1">
    <property type="entry name" value="POLYSACCHARIDE DEACETYLASE-RELATED"/>
    <property type="match status" value="1"/>
</dbReference>
<dbReference type="InterPro" id="IPR011330">
    <property type="entry name" value="Glyco_hydro/deAcase_b/a-brl"/>
</dbReference>
<dbReference type="RefSeq" id="WP_408158917.1">
    <property type="nucleotide sequence ID" value="NZ_JAQQFM010000006.1"/>
</dbReference>
<sequence length="321" mass="36343">MKDIHYPRDLGGYGRITPHAQWPGRARIAVQFVLNYEEGAENCVLDGDAGSETFLSEIIGAQSFAARHMSMESLYEYGSRAGLWRLLRLFEERRLPLTIFGVARALQRHPEALAAFIEQRHEIACHGLRWISYQNIDEDTERRHIAEAVAIIKQLTGAAPLGWYTGRDSPNTRRLVAEHGGFAYDADSYADDLPYWENVAIRNAQGDVSAITQTPQLIVPYTLDTNDMRFAAPQGFNSGAQFFDYLKDAFDVLYREGDPNGLNRPKMLSVGLHCRIAGRPARAAALARFLDYVCGHDQVWVARRIDIASHWREHHPYRSPT</sequence>
<dbReference type="PROSITE" id="PS51677">
    <property type="entry name" value="NODB"/>
    <property type="match status" value="1"/>
</dbReference>
<comment type="caution">
    <text evidence="2">The sequence shown here is derived from an EMBL/GenBank/DDBJ whole genome shotgun (WGS) entry which is preliminary data.</text>
</comment>
<dbReference type="InterPro" id="IPR002509">
    <property type="entry name" value="NODB_dom"/>
</dbReference>
<dbReference type="InterPro" id="IPR017625">
    <property type="entry name" value="PuuE"/>
</dbReference>
<evidence type="ECO:0000259" key="1">
    <source>
        <dbReference type="PROSITE" id="PS51677"/>
    </source>
</evidence>
<organism evidence="2 3">
    <name type="scientific">Herbaspirillum lusitanum</name>
    <dbReference type="NCBI Taxonomy" id="213312"/>
    <lineage>
        <taxon>Bacteria</taxon>
        <taxon>Pseudomonadati</taxon>
        <taxon>Pseudomonadota</taxon>
        <taxon>Betaproteobacteria</taxon>
        <taxon>Burkholderiales</taxon>
        <taxon>Oxalobacteraceae</taxon>
        <taxon>Herbaspirillum</taxon>
    </lineage>
</organism>
<proteinExistence type="predicted"/>
<evidence type="ECO:0000313" key="2">
    <source>
        <dbReference type="EMBL" id="MFL9925729.1"/>
    </source>
</evidence>